<accession>A0ABM6FU40</accession>
<keyword evidence="1" id="KW-1133">Transmembrane helix</keyword>
<dbReference type="PANTHER" id="PTHR34475">
    <property type="match status" value="1"/>
</dbReference>
<evidence type="ECO:0000313" key="2">
    <source>
        <dbReference type="EMBL" id="APR64823.1"/>
    </source>
</evidence>
<dbReference type="RefSeq" id="WP_025419541.1">
    <property type="nucleotide sequence ID" value="NZ_CP013704.1"/>
</dbReference>
<evidence type="ECO:0000313" key="3">
    <source>
        <dbReference type="Proteomes" id="UP000185502"/>
    </source>
</evidence>
<sequence length="398" mass="45704">MEINNFIRFGDFLRKARIDKGLTLDVISDDIKISVEYLKALEDSNVELFPNEVLAVGFLRTYSEYLGVDIWYVSSLFKEYKKRLNSSYIGIKTEDQNGNSNFVKGRPGGKYLDIDKINFPRNTKILIGMISIIFLVILIVNFIGIKQFLGKIFKADNVIRQSPKIHEVLFDRESFWNVTLGDGDFLSLVYGNSIAKYKISFMNDDLIIINDLRKGRYIFKLGESREIVLNDNIKVKIVYDNYSQGDVKKAHVGLESFMLNIEYVLETSLASRFNVLNWGFEVSGPKSRAINEYPTLYSVQDISRVDLVINFLNDTFLRYADENNLYGKSLLASKGVPLHLNFGKSLILFLSRLSDVNIFLQGKDITSILKNYGREVMAIQFFWLKTPGSFELKVSEVY</sequence>
<protein>
    <recommendedName>
        <fullName evidence="4">Helix-turn-helix domain-containing protein</fullName>
    </recommendedName>
</protein>
<dbReference type="SUPFAM" id="SSF47413">
    <property type="entry name" value="lambda repressor-like DNA-binding domains"/>
    <property type="match status" value="1"/>
</dbReference>
<keyword evidence="3" id="KW-1185">Reference proteome</keyword>
<dbReference type="InterPro" id="IPR050400">
    <property type="entry name" value="Bact_Cytoskel_RodZ"/>
</dbReference>
<dbReference type="Pfam" id="PF13413">
    <property type="entry name" value="HTH_25"/>
    <property type="match status" value="1"/>
</dbReference>
<keyword evidence="1" id="KW-0472">Membrane</keyword>
<dbReference type="InterPro" id="IPR010982">
    <property type="entry name" value="Lambda_DNA-bd_dom_sf"/>
</dbReference>
<keyword evidence="1" id="KW-0812">Transmembrane</keyword>
<dbReference type="PANTHER" id="PTHR34475:SF1">
    <property type="entry name" value="CYTOSKELETON PROTEIN RODZ"/>
    <property type="match status" value="1"/>
</dbReference>
<organism evidence="2 3">
    <name type="scientific">Borrelia anserina Es</name>
    <dbReference type="NCBI Taxonomy" id="1365188"/>
    <lineage>
        <taxon>Bacteria</taxon>
        <taxon>Pseudomonadati</taxon>
        <taxon>Spirochaetota</taxon>
        <taxon>Spirochaetia</taxon>
        <taxon>Spirochaetales</taxon>
        <taxon>Borreliaceae</taxon>
        <taxon>Borrelia</taxon>
    </lineage>
</organism>
<feature type="transmembrane region" description="Helical" evidence="1">
    <location>
        <begin position="125"/>
        <end position="145"/>
    </location>
</feature>
<dbReference type="Gene3D" id="1.10.260.40">
    <property type="entry name" value="lambda repressor-like DNA-binding domains"/>
    <property type="match status" value="1"/>
</dbReference>
<proteinExistence type="predicted"/>
<evidence type="ECO:0000256" key="1">
    <source>
        <dbReference type="SAM" id="Phobius"/>
    </source>
</evidence>
<dbReference type="EMBL" id="CP013704">
    <property type="protein sequence ID" value="APR64823.1"/>
    <property type="molecule type" value="Genomic_DNA"/>
</dbReference>
<evidence type="ECO:0008006" key="4">
    <source>
        <dbReference type="Google" id="ProtNLM"/>
    </source>
</evidence>
<dbReference type="Proteomes" id="UP000185502">
    <property type="component" value="Chromosome"/>
</dbReference>
<name>A0ABM6FU40_BORAN</name>
<gene>
    <name evidence="2" type="ORF">N187_01655</name>
</gene>
<reference evidence="2" key="1">
    <citation type="submission" date="2015-12" db="EMBL/GenBank/DDBJ databases">
        <title>Chromosome of the avian spirochetosis agent Borrelia anserina Es.</title>
        <authorList>
            <person name="Elbir H."/>
            <person name="Sitlani P."/>
            <person name="Bergstroem S."/>
            <person name="Barbour A.G."/>
        </authorList>
    </citation>
    <scope>NUCLEOTIDE SEQUENCE [LARGE SCALE GENOMIC DNA]</scope>
    <source>
        <strain evidence="2">Es</strain>
    </source>
</reference>